<evidence type="ECO:0008006" key="3">
    <source>
        <dbReference type="Google" id="ProtNLM"/>
    </source>
</evidence>
<dbReference type="Pfam" id="PF20310">
    <property type="entry name" value="HTH_Tnp_2"/>
    <property type="match status" value="1"/>
</dbReference>
<evidence type="ECO:0000313" key="1">
    <source>
        <dbReference type="EMBL" id="MCU6793449.1"/>
    </source>
</evidence>
<gene>
    <name evidence="1" type="ORF">OB236_15180</name>
</gene>
<dbReference type="Proteomes" id="UP001652445">
    <property type="component" value="Unassembled WGS sequence"/>
</dbReference>
<keyword evidence="2" id="KW-1185">Reference proteome</keyword>
<comment type="caution">
    <text evidence="1">The sequence shown here is derived from an EMBL/GenBank/DDBJ whole genome shotgun (WGS) entry which is preliminary data.</text>
</comment>
<sequence>MTDSSKFPVNRRRFTALEIRQLEASPNVLHMSEKAITYSPEFKVKALKGYQQGKPPQHIFIEAGFQLSIICNRKPNECLKRWRERTSRGTPR</sequence>
<reference evidence="1 2" key="1">
    <citation type="submission" date="2022-09" db="EMBL/GenBank/DDBJ databases">
        <authorList>
            <person name="Han X.L."/>
            <person name="Wang Q."/>
            <person name="Lu T."/>
        </authorList>
    </citation>
    <scope>NUCLEOTIDE SEQUENCE [LARGE SCALE GENOMIC DNA]</scope>
    <source>
        <strain evidence="1 2">WQ 127069</strain>
    </source>
</reference>
<evidence type="ECO:0000313" key="2">
    <source>
        <dbReference type="Proteomes" id="UP001652445"/>
    </source>
</evidence>
<dbReference type="InterPro" id="IPR046929">
    <property type="entry name" value="HTH_Tnp"/>
</dbReference>
<proteinExistence type="predicted"/>
<name>A0ABT2UIG4_9BACL</name>
<accession>A0ABT2UIG4</accession>
<dbReference type="EMBL" id="JAOQIO010000052">
    <property type="protein sequence ID" value="MCU6793449.1"/>
    <property type="molecule type" value="Genomic_DNA"/>
</dbReference>
<dbReference type="RefSeq" id="WP_262684727.1">
    <property type="nucleotide sequence ID" value="NZ_JAOQIO010000052.1"/>
</dbReference>
<organism evidence="1 2">
    <name type="scientific">Paenibacillus baimaensis</name>
    <dbReference type="NCBI Taxonomy" id="2982185"/>
    <lineage>
        <taxon>Bacteria</taxon>
        <taxon>Bacillati</taxon>
        <taxon>Bacillota</taxon>
        <taxon>Bacilli</taxon>
        <taxon>Bacillales</taxon>
        <taxon>Paenibacillaceae</taxon>
        <taxon>Paenibacillus</taxon>
    </lineage>
</organism>
<protein>
    <recommendedName>
        <fullName evidence="3">Transposase</fullName>
    </recommendedName>
</protein>